<evidence type="ECO:0000256" key="1">
    <source>
        <dbReference type="ARBA" id="ARBA00022801"/>
    </source>
</evidence>
<name>A0A381ZBT0_9ZZZZ</name>
<dbReference type="AlphaFoldDB" id="A0A381ZBT0"/>
<keyword evidence="1" id="KW-0378">Hydrolase</keyword>
<dbReference type="Gene3D" id="2.60.40.1190">
    <property type="match status" value="1"/>
</dbReference>
<dbReference type="GO" id="GO:0016787">
    <property type="term" value="F:hydrolase activity"/>
    <property type="evidence" value="ECO:0007669"/>
    <property type="project" value="UniProtKB-KW"/>
</dbReference>
<dbReference type="PANTHER" id="PTHR47406:SF2">
    <property type="entry name" value="ALPHA GLUCURONIDASE N-TERMINAL DOMAIN-CONTAINING PROTEIN"/>
    <property type="match status" value="1"/>
</dbReference>
<dbReference type="PANTHER" id="PTHR47406">
    <property type="entry name" value="COAGULATION FACTOR 5/8 TYPE, C-TERMINAL"/>
    <property type="match status" value="1"/>
</dbReference>
<dbReference type="EMBL" id="UINC01020615">
    <property type="protein sequence ID" value="SVA86391.1"/>
    <property type="molecule type" value="Genomic_DNA"/>
</dbReference>
<evidence type="ECO:0008006" key="3">
    <source>
        <dbReference type="Google" id="ProtNLM"/>
    </source>
</evidence>
<sequence length="839" mass="95394">MNRFTYFHSLAIAAVMLSFTGSLVFAAPLTLIEEGQPRAEIIIAEKPPRMVNLAAFELQRYLHKITKARLPIAHEPTDGTPVQIYLGRSEHTDKLGVNAEGLKYGAYRIASGENWLTLIGHDFDYTPPNPYPPKRNKDLADRARAEWDKITAEHTDAAWGFPYRSLFKTVWNRRDQLQVMFEGYGEDNSELWQKSDHTHTGGGFWMQDEGGSLNAVYDLLRSLGVRWFMPGEVGEVVPRMDTVSIDNLVRDTTIRPDYPLRSVSWYNYAGFSWHDVIWGRRIGLNSSYHVLGGLGYAHGHVLVHRRDAMKEAHPDYYALIGDKRDTSHRGYGTACYTSEGLEKETIKFAQFLFDHYDAPHVSLWPTDGFKRCQCDSCAGQSPSDLVWGFVDRVGRALYKTHPDRLVSGGAYTSYVEPPGNVEKFTPNVGVFLSGRGRPRFMNDEHWETFTAQVNAWREKLHPGRLLRVENNRYSLWGPEDQPEPFPIFQTHAMAREMRALKGVSLGDCNEVSQRHTKWYHPALNHMNLYVLARLYWDADQDVDALLDDYYEKFFGPVATEMKAAIEFAERAYTEAPILAGVKATSATNVSLEDRLKLIEMLANARDTAGDSVYRQRIAMMLDELPKPDGLRQTIARLAEMGDPRKDAPTVFGRPTDWTKFVRSYALVDVETGKAVGTKTRFKVRWDDEGAVIFEIKCDEPDMENLFVTDDVWTGDSVAIQLETQGHAYYQIEVNPDGKIFDADRHGRLNQRWESNANVKTERGDDFWSVVVRIPVVDAEEGAADPNHHVVGAKPGRDTPWYINVGRSRVRASGKTTWAFPHTGKPSYHVPERFAKMVIE</sequence>
<organism evidence="2">
    <name type="scientific">marine metagenome</name>
    <dbReference type="NCBI Taxonomy" id="408172"/>
    <lineage>
        <taxon>unclassified sequences</taxon>
        <taxon>metagenomes</taxon>
        <taxon>ecological metagenomes</taxon>
    </lineage>
</organism>
<dbReference type="Gene3D" id="3.30.379.10">
    <property type="entry name" value="Chitobiase/beta-hexosaminidase domain 2-like"/>
    <property type="match status" value="1"/>
</dbReference>
<dbReference type="InterPro" id="IPR032287">
    <property type="entry name" value="DUF4838"/>
</dbReference>
<reference evidence="2" key="1">
    <citation type="submission" date="2018-05" db="EMBL/GenBank/DDBJ databases">
        <authorList>
            <person name="Lanie J.A."/>
            <person name="Ng W.-L."/>
            <person name="Kazmierczak K.M."/>
            <person name="Andrzejewski T.M."/>
            <person name="Davidsen T.M."/>
            <person name="Wayne K.J."/>
            <person name="Tettelin H."/>
            <person name="Glass J.I."/>
            <person name="Rusch D."/>
            <person name="Podicherti R."/>
            <person name="Tsui H.-C.T."/>
            <person name="Winkler M.E."/>
        </authorList>
    </citation>
    <scope>NUCLEOTIDE SEQUENCE</scope>
</reference>
<protein>
    <recommendedName>
        <fullName evidence="3">Carbohydrate-binding domain-containing protein</fullName>
    </recommendedName>
</protein>
<dbReference type="InterPro" id="IPR029018">
    <property type="entry name" value="Hex-like_dom2"/>
</dbReference>
<dbReference type="SUPFAM" id="SSF49344">
    <property type="entry name" value="CBD9-like"/>
    <property type="match status" value="1"/>
</dbReference>
<evidence type="ECO:0000313" key="2">
    <source>
        <dbReference type="EMBL" id="SVA86391.1"/>
    </source>
</evidence>
<dbReference type="Pfam" id="PF16126">
    <property type="entry name" value="DUF4838"/>
    <property type="match status" value="1"/>
</dbReference>
<accession>A0A381ZBT0</accession>
<gene>
    <name evidence="2" type="ORF">METZ01_LOCUS139245</name>
</gene>
<proteinExistence type="predicted"/>